<gene>
    <name evidence="2" type="ORF">E2C01_007744</name>
</gene>
<reference evidence="2 3" key="1">
    <citation type="submission" date="2019-05" db="EMBL/GenBank/DDBJ databases">
        <title>Another draft genome of Portunus trituberculatus and its Hox gene families provides insights of decapod evolution.</title>
        <authorList>
            <person name="Jeong J.-H."/>
            <person name="Song I."/>
            <person name="Kim S."/>
            <person name="Choi T."/>
            <person name="Kim D."/>
            <person name="Ryu S."/>
            <person name="Kim W."/>
        </authorList>
    </citation>
    <scope>NUCLEOTIDE SEQUENCE [LARGE SCALE GENOMIC DNA]</scope>
    <source>
        <tissue evidence="2">Muscle</tissue>
    </source>
</reference>
<evidence type="ECO:0000256" key="1">
    <source>
        <dbReference type="SAM" id="MobiDB-lite"/>
    </source>
</evidence>
<proteinExistence type="predicted"/>
<protein>
    <submittedName>
        <fullName evidence="2">Uncharacterized protein</fullName>
    </submittedName>
</protein>
<organism evidence="2 3">
    <name type="scientific">Portunus trituberculatus</name>
    <name type="common">Swimming crab</name>
    <name type="synonym">Neptunus trituberculatus</name>
    <dbReference type="NCBI Taxonomy" id="210409"/>
    <lineage>
        <taxon>Eukaryota</taxon>
        <taxon>Metazoa</taxon>
        <taxon>Ecdysozoa</taxon>
        <taxon>Arthropoda</taxon>
        <taxon>Crustacea</taxon>
        <taxon>Multicrustacea</taxon>
        <taxon>Malacostraca</taxon>
        <taxon>Eumalacostraca</taxon>
        <taxon>Eucarida</taxon>
        <taxon>Decapoda</taxon>
        <taxon>Pleocyemata</taxon>
        <taxon>Brachyura</taxon>
        <taxon>Eubrachyura</taxon>
        <taxon>Portunoidea</taxon>
        <taxon>Portunidae</taxon>
        <taxon>Portuninae</taxon>
        <taxon>Portunus</taxon>
    </lineage>
</organism>
<evidence type="ECO:0000313" key="2">
    <source>
        <dbReference type="EMBL" id="MPC14964.1"/>
    </source>
</evidence>
<dbReference type="AlphaFoldDB" id="A0A5B7D205"/>
<evidence type="ECO:0000313" key="3">
    <source>
        <dbReference type="Proteomes" id="UP000324222"/>
    </source>
</evidence>
<comment type="caution">
    <text evidence="2">The sequence shown here is derived from an EMBL/GenBank/DDBJ whole genome shotgun (WGS) entry which is preliminary data.</text>
</comment>
<sequence length="61" mass="7240">MHYDSERTENKVYYKLPLEDKERHHSFLSPSQHDLPSSHAPHVTQAPRDLQCLQADRRTNK</sequence>
<keyword evidence="3" id="KW-1185">Reference proteome</keyword>
<name>A0A5B7D205_PORTR</name>
<dbReference type="EMBL" id="VSRR010000392">
    <property type="protein sequence ID" value="MPC14964.1"/>
    <property type="molecule type" value="Genomic_DNA"/>
</dbReference>
<dbReference type="Proteomes" id="UP000324222">
    <property type="component" value="Unassembled WGS sequence"/>
</dbReference>
<accession>A0A5B7D205</accession>
<feature type="region of interest" description="Disordered" evidence="1">
    <location>
        <begin position="23"/>
        <end position="61"/>
    </location>
</feature>